<feature type="compositionally biased region" description="Acidic residues" evidence="1">
    <location>
        <begin position="58"/>
        <end position="100"/>
    </location>
</feature>
<protein>
    <submittedName>
        <fullName evidence="3">Uncharacterized protein</fullName>
    </submittedName>
</protein>
<accession>A0AAE3AND2</accession>
<dbReference type="EMBL" id="JAJEPU010000003">
    <property type="protein sequence ID" value="MCC2163675.1"/>
    <property type="molecule type" value="Genomic_DNA"/>
</dbReference>
<keyword evidence="4" id="KW-1185">Reference proteome</keyword>
<comment type="caution">
    <text evidence="3">The sequence shown here is derived from an EMBL/GenBank/DDBJ whole genome shotgun (WGS) entry which is preliminary data.</text>
</comment>
<gene>
    <name evidence="3" type="ORF">LKD32_02040</name>
</gene>
<feature type="region of interest" description="Disordered" evidence="1">
    <location>
        <begin position="274"/>
        <end position="343"/>
    </location>
</feature>
<keyword evidence="2" id="KW-0812">Transmembrane</keyword>
<feature type="compositionally biased region" description="Polar residues" evidence="1">
    <location>
        <begin position="280"/>
        <end position="293"/>
    </location>
</feature>
<feature type="region of interest" description="Disordered" evidence="1">
    <location>
        <begin position="47"/>
        <end position="109"/>
    </location>
</feature>
<evidence type="ECO:0000256" key="1">
    <source>
        <dbReference type="SAM" id="MobiDB-lite"/>
    </source>
</evidence>
<organism evidence="3 4">
    <name type="scientific">Brotaphodocola catenula</name>
    <dbReference type="NCBI Taxonomy" id="2885361"/>
    <lineage>
        <taxon>Bacteria</taxon>
        <taxon>Bacillati</taxon>
        <taxon>Bacillota</taxon>
        <taxon>Clostridia</taxon>
        <taxon>Lachnospirales</taxon>
        <taxon>Lachnospiraceae</taxon>
        <taxon>Brotaphodocola</taxon>
    </lineage>
</organism>
<keyword evidence="2" id="KW-1133">Transmembrane helix</keyword>
<dbReference type="RefSeq" id="WP_308450486.1">
    <property type="nucleotide sequence ID" value="NZ_JAJEPU010000003.1"/>
</dbReference>
<dbReference type="Proteomes" id="UP001198962">
    <property type="component" value="Unassembled WGS sequence"/>
</dbReference>
<feature type="transmembrane region" description="Helical" evidence="2">
    <location>
        <begin position="20"/>
        <end position="39"/>
    </location>
</feature>
<name>A0AAE3AND2_9FIRM</name>
<dbReference type="AlphaFoldDB" id="A0AAE3AND2"/>
<evidence type="ECO:0000313" key="3">
    <source>
        <dbReference type="EMBL" id="MCC2163675.1"/>
    </source>
</evidence>
<reference evidence="3" key="1">
    <citation type="submission" date="2021-10" db="EMBL/GenBank/DDBJ databases">
        <title>Anaerobic single-cell dispensing facilitates the cultivation of human gut bacteria.</title>
        <authorList>
            <person name="Afrizal A."/>
        </authorList>
    </citation>
    <scope>NUCLEOTIDE SEQUENCE</scope>
    <source>
        <strain evidence="3">CLA-AA-H274</strain>
    </source>
</reference>
<proteinExistence type="predicted"/>
<evidence type="ECO:0000313" key="4">
    <source>
        <dbReference type="Proteomes" id="UP001198962"/>
    </source>
</evidence>
<keyword evidence="2" id="KW-0472">Membrane</keyword>
<sequence length="343" mass="36680">MGLNDKKKSSFELSKDQKKMLPAVLIPLAVIVLIMFIVLSDKKQAEPVSARSETAVESVEDGAGTDDQAEDSDGEGESTADEGESADDQESAAEGEDGETEAQNFETEDLKKDSVPEILSLMKTYFQARANADASALNQVYGGSEKEEWQLQKEASKLRSNSKYVQGFENVTTYVADGPESDTWLVYAVADIRFNSVKMTAPMIMWCCVQKDSEGNYHILKDDAISDEMQKLVDTENHSEGVRRLASSVNTKLKDAIESDEDLKTVYGVLRDGSPVYEGSENQQSVVVESDNQSTESSESGADAAGDSAGDATTTTDSAANSSETSGADSASGEGSAESGSAQ</sequence>
<feature type="compositionally biased region" description="Low complexity" evidence="1">
    <location>
        <begin position="294"/>
        <end position="343"/>
    </location>
</feature>
<evidence type="ECO:0000256" key="2">
    <source>
        <dbReference type="SAM" id="Phobius"/>
    </source>
</evidence>